<feature type="compositionally biased region" description="Basic and acidic residues" evidence="2">
    <location>
        <begin position="306"/>
        <end position="317"/>
    </location>
</feature>
<feature type="region of interest" description="Disordered" evidence="2">
    <location>
        <begin position="54"/>
        <end position="104"/>
    </location>
</feature>
<feature type="coiled-coil region" evidence="1">
    <location>
        <begin position="179"/>
        <end position="244"/>
    </location>
</feature>
<evidence type="ECO:0000256" key="2">
    <source>
        <dbReference type="SAM" id="MobiDB-lite"/>
    </source>
</evidence>
<accession>A0ABR3A933</accession>
<evidence type="ECO:0000313" key="3">
    <source>
        <dbReference type="EMBL" id="KAL0069856.1"/>
    </source>
</evidence>
<keyword evidence="4" id="KW-1185">Reference proteome</keyword>
<evidence type="ECO:0000313" key="4">
    <source>
        <dbReference type="Proteomes" id="UP001437256"/>
    </source>
</evidence>
<feature type="compositionally biased region" description="Polar residues" evidence="2">
    <location>
        <begin position="326"/>
        <end position="344"/>
    </location>
</feature>
<name>A0ABR3A933_9AGAR</name>
<comment type="caution">
    <text evidence="3">The sequence shown here is derived from an EMBL/GenBank/DDBJ whole genome shotgun (WGS) entry which is preliminary data.</text>
</comment>
<feature type="compositionally biased region" description="Pro residues" evidence="2">
    <location>
        <begin position="279"/>
        <end position="291"/>
    </location>
</feature>
<sequence>MSDKPEAESSMPKDETTFSQSRRTTSSSEYDLTQQILSLTDKLQDRVGETRECLERMNREEEEKRIRKSEREERMKSLLGGMANMQKSKSPSENVTPGPAEGDSNVAIEAVKEAHQIRLSMMSTAIQDMEAKYQESLAKLGSETTQARNETRDARAERDNAVKRLHEAHLESLEWKHEIASLKASLKQSENTISQQADNVVQLRKDLSSWKDQARNWQEHFLRVEEARCALSTKLEEYKEMLNNRPILNAAPLTPVSRYADSDGAGITKEKHNDYPCSSPDPPGPSQPPRSLPQRKKTPMPKVKAVKHDAKSDDRVVIKQRKSNPVDPTTQTQMQRTEPPTIVQSRLIRRVQAVVHMKEEADSEDERLDNSPTSSPPPIQHPVMRSKSWKNAQKYMSQALEEDELNDEVHADGHPEDGREEEEEEDDELMMTSQTRIDDEPYTPPISKHAAETPPPSKKRRRNNSHIRPSTKRKI</sequence>
<feature type="region of interest" description="Disordered" evidence="2">
    <location>
        <begin position="256"/>
        <end position="475"/>
    </location>
</feature>
<gene>
    <name evidence="3" type="ORF">AAF712_003126</name>
</gene>
<feature type="compositionally biased region" description="Basic and acidic residues" evidence="2">
    <location>
        <begin position="407"/>
        <end position="417"/>
    </location>
</feature>
<feature type="compositionally biased region" description="Basic and acidic residues" evidence="2">
    <location>
        <begin position="1"/>
        <end position="16"/>
    </location>
</feature>
<feature type="compositionally biased region" description="Polar residues" evidence="2">
    <location>
        <begin position="85"/>
        <end position="95"/>
    </location>
</feature>
<dbReference type="Proteomes" id="UP001437256">
    <property type="component" value="Unassembled WGS sequence"/>
</dbReference>
<feature type="compositionally biased region" description="Acidic residues" evidence="2">
    <location>
        <begin position="418"/>
        <end position="429"/>
    </location>
</feature>
<protein>
    <submittedName>
        <fullName evidence="3">Uncharacterized protein</fullName>
    </submittedName>
</protein>
<feature type="compositionally biased region" description="Basic residues" evidence="2">
    <location>
        <begin position="457"/>
        <end position="475"/>
    </location>
</feature>
<dbReference type="EMBL" id="JBBXMP010000010">
    <property type="protein sequence ID" value="KAL0069856.1"/>
    <property type="molecule type" value="Genomic_DNA"/>
</dbReference>
<proteinExistence type="predicted"/>
<feature type="compositionally biased region" description="Low complexity" evidence="2">
    <location>
        <begin position="17"/>
        <end position="28"/>
    </location>
</feature>
<reference evidence="3 4" key="1">
    <citation type="submission" date="2024-05" db="EMBL/GenBank/DDBJ databases">
        <title>A draft genome resource for the thread blight pathogen Marasmius tenuissimus strain MS-2.</title>
        <authorList>
            <person name="Yulfo-Soto G.E."/>
            <person name="Baruah I.K."/>
            <person name="Amoako-Attah I."/>
            <person name="Bukari Y."/>
            <person name="Meinhardt L.W."/>
            <person name="Bailey B.A."/>
            <person name="Cohen S.P."/>
        </authorList>
    </citation>
    <scope>NUCLEOTIDE SEQUENCE [LARGE SCALE GENOMIC DNA]</scope>
    <source>
        <strain evidence="3 4">MS-2</strain>
    </source>
</reference>
<keyword evidence="1" id="KW-0175">Coiled coil</keyword>
<feature type="compositionally biased region" description="Basic and acidic residues" evidence="2">
    <location>
        <begin position="54"/>
        <end position="76"/>
    </location>
</feature>
<feature type="region of interest" description="Disordered" evidence="2">
    <location>
        <begin position="1"/>
        <end position="34"/>
    </location>
</feature>
<evidence type="ECO:0000256" key="1">
    <source>
        <dbReference type="SAM" id="Coils"/>
    </source>
</evidence>
<organism evidence="3 4">
    <name type="scientific">Marasmius tenuissimus</name>
    <dbReference type="NCBI Taxonomy" id="585030"/>
    <lineage>
        <taxon>Eukaryota</taxon>
        <taxon>Fungi</taxon>
        <taxon>Dikarya</taxon>
        <taxon>Basidiomycota</taxon>
        <taxon>Agaricomycotina</taxon>
        <taxon>Agaricomycetes</taxon>
        <taxon>Agaricomycetidae</taxon>
        <taxon>Agaricales</taxon>
        <taxon>Marasmiineae</taxon>
        <taxon>Marasmiaceae</taxon>
        <taxon>Marasmius</taxon>
    </lineage>
</organism>